<feature type="transmembrane region" description="Helical" evidence="11">
    <location>
        <begin position="169"/>
        <end position="188"/>
    </location>
</feature>
<dbReference type="InterPro" id="IPR001594">
    <property type="entry name" value="Palmitoyltrfase_DHHC"/>
</dbReference>
<feature type="compositionally biased region" description="Polar residues" evidence="12">
    <location>
        <begin position="285"/>
        <end position="312"/>
    </location>
</feature>
<dbReference type="EC" id="2.3.1.225" evidence="11"/>
<keyword evidence="2 11" id="KW-0808">Transferase</keyword>
<organism evidence="14 15">
    <name type="scientific">Mollisia scopiformis</name>
    <name type="common">Conifer needle endophyte fungus</name>
    <name type="synonym">Phialocephala scopiformis</name>
    <dbReference type="NCBI Taxonomy" id="149040"/>
    <lineage>
        <taxon>Eukaryota</taxon>
        <taxon>Fungi</taxon>
        <taxon>Dikarya</taxon>
        <taxon>Ascomycota</taxon>
        <taxon>Pezizomycotina</taxon>
        <taxon>Leotiomycetes</taxon>
        <taxon>Helotiales</taxon>
        <taxon>Mollisiaceae</taxon>
        <taxon>Mollisia</taxon>
    </lineage>
</organism>
<evidence type="ECO:0000256" key="12">
    <source>
        <dbReference type="SAM" id="MobiDB-lite"/>
    </source>
</evidence>
<feature type="compositionally biased region" description="Basic and acidic residues" evidence="12">
    <location>
        <begin position="444"/>
        <end position="453"/>
    </location>
</feature>
<keyword evidence="3 11" id="KW-0812">Transmembrane</keyword>
<dbReference type="PROSITE" id="PS50216">
    <property type="entry name" value="DHHC"/>
    <property type="match status" value="1"/>
</dbReference>
<keyword evidence="4 11" id="KW-1133">Transmembrane helix</keyword>
<evidence type="ECO:0000256" key="2">
    <source>
        <dbReference type="ARBA" id="ARBA00022679"/>
    </source>
</evidence>
<evidence type="ECO:0000256" key="9">
    <source>
        <dbReference type="ARBA" id="ARBA00038298"/>
    </source>
</evidence>
<feature type="transmembrane region" description="Helical" evidence="11">
    <location>
        <begin position="137"/>
        <end position="157"/>
    </location>
</feature>
<dbReference type="InterPro" id="IPR039859">
    <property type="entry name" value="PFA4/ZDH16/20/ERF2-like"/>
</dbReference>
<comment type="similarity">
    <text evidence="9">Belongs to the DHHC palmitoyltransferase family. PFA5 subfamily.</text>
</comment>
<dbReference type="RefSeq" id="XP_018063579.1">
    <property type="nucleotide sequence ID" value="XM_018217188.1"/>
</dbReference>
<feature type="compositionally biased region" description="Basic residues" evidence="12">
    <location>
        <begin position="454"/>
        <end position="465"/>
    </location>
</feature>
<evidence type="ECO:0000256" key="8">
    <source>
        <dbReference type="ARBA" id="ARBA00023315"/>
    </source>
</evidence>
<comment type="subcellular location">
    <subcellularLocation>
        <location evidence="1">Membrane</location>
        <topology evidence="1">Multi-pass membrane protein</topology>
    </subcellularLocation>
</comment>
<evidence type="ECO:0000313" key="14">
    <source>
        <dbReference type="EMBL" id="KUJ09224.1"/>
    </source>
</evidence>
<comment type="catalytic activity">
    <reaction evidence="10 11">
        <text>L-cysteinyl-[protein] + hexadecanoyl-CoA = S-hexadecanoyl-L-cysteinyl-[protein] + CoA</text>
        <dbReference type="Rhea" id="RHEA:36683"/>
        <dbReference type="Rhea" id="RHEA-COMP:10131"/>
        <dbReference type="Rhea" id="RHEA-COMP:11032"/>
        <dbReference type="ChEBI" id="CHEBI:29950"/>
        <dbReference type="ChEBI" id="CHEBI:57287"/>
        <dbReference type="ChEBI" id="CHEBI:57379"/>
        <dbReference type="ChEBI" id="CHEBI:74151"/>
        <dbReference type="EC" id="2.3.1.225"/>
    </reaction>
</comment>
<evidence type="ECO:0000259" key="13">
    <source>
        <dbReference type="Pfam" id="PF01529"/>
    </source>
</evidence>
<keyword evidence="5 11" id="KW-0472">Membrane</keyword>
<sequence length="487" mass="54040">MASALFRLLYITVLDPPYLPLGPAALRSRRGFSTSEKEKSTSDADGIGGAEYNVGFREGTGGPLDPDSPGLEYFYTKEVFSSEVDGKPKWCSHCANWKPDRTHHCSDAGRCILKMDHFCPWVGGPVGETNFKFFIQYTGYTALYCLHLLVVMAVYIGRQVNTEGETYNPQFTAILGLATFFFLFTAGMTGTSMDLAMNNLTQVERLGAKTRVHTLAILKPSIEQLHHISPTVAGQHNYREITFPLPLTKPPTSADFSTSTSNASNSPLARVEVEGNVPEEEVRSLGSQPALGTSSEPSQGSSTVPVKASTNNDHNERVLDTPGRLNPTAEPRTEIEVITPASANAFAQSRPSNRDLMATRTFAVLDLKQGHNPWDLGTRLLNWETVMGSSVIDWVLPIKRSPCCNHEDTESQFQLGPWVDILKSSYGFLSPEDMRAYGGRRKSERRDVEDFKPRSGHRKRRRRQKRDTGRELPVQLDDLESQAPQPT</sequence>
<evidence type="ECO:0000256" key="6">
    <source>
        <dbReference type="ARBA" id="ARBA00023139"/>
    </source>
</evidence>
<dbReference type="GO" id="GO:0016020">
    <property type="term" value="C:membrane"/>
    <property type="evidence" value="ECO:0007669"/>
    <property type="project" value="UniProtKB-SubCell"/>
</dbReference>
<comment type="domain">
    <text evidence="11">The DHHC domain is required for palmitoyltransferase activity.</text>
</comment>
<dbReference type="AlphaFoldDB" id="A0A132BBK6"/>
<evidence type="ECO:0000256" key="5">
    <source>
        <dbReference type="ARBA" id="ARBA00023136"/>
    </source>
</evidence>
<evidence type="ECO:0000256" key="4">
    <source>
        <dbReference type="ARBA" id="ARBA00022989"/>
    </source>
</evidence>
<evidence type="ECO:0000256" key="11">
    <source>
        <dbReference type="RuleBase" id="RU079119"/>
    </source>
</evidence>
<gene>
    <name evidence="14" type="ORF">LY89DRAFT_701327</name>
</gene>
<reference evidence="14 15" key="1">
    <citation type="submission" date="2015-10" db="EMBL/GenBank/DDBJ databases">
        <title>Full genome of DAOMC 229536 Phialocephala scopiformis, a fungal endophyte of spruce producing the potent anti-insectan compound rugulosin.</title>
        <authorList>
            <consortium name="DOE Joint Genome Institute"/>
            <person name="Walker A.K."/>
            <person name="Frasz S.L."/>
            <person name="Seifert K.A."/>
            <person name="Miller J.D."/>
            <person name="Mondo S.J."/>
            <person name="Labutti K."/>
            <person name="Lipzen A."/>
            <person name="Dockter R."/>
            <person name="Kennedy M."/>
            <person name="Grigoriev I.V."/>
            <person name="Spatafora J.W."/>
        </authorList>
    </citation>
    <scope>NUCLEOTIDE SEQUENCE [LARGE SCALE GENOMIC DNA]</scope>
    <source>
        <strain evidence="14 15">CBS 120377</strain>
    </source>
</reference>
<dbReference type="OrthoDB" id="331948at2759"/>
<dbReference type="STRING" id="149040.A0A132BBK6"/>
<keyword evidence="15" id="KW-1185">Reference proteome</keyword>
<dbReference type="GO" id="GO:0005783">
    <property type="term" value="C:endoplasmic reticulum"/>
    <property type="evidence" value="ECO:0007669"/>
    <property type="project" value="TreeGrafter"/>
</dbReference>
<dbReference type="Proteomes" id="UP000070700">
    <property type="component" value="Unassembled WGS sequence"/>
</dbReference>
<evidence type="ECO:0000256" key="1">
    <source>
        <dbReference type="ARBA" id="ARBA00004141"/>
    </source>
</evidence>
<dbReference type="PANTHER" id="PTHR22883">
    <property type="entry name" value="ZINC FINGER DHHC DOMAIN CONTAINING PROTEIN"/>
    <property type="match status" value="1"/>
</dbReference>
<dbReference type="EMBL" id="KQ947432">
    <property type="protein sequence ID" value="KUJ09224.1"/>
    <property type="molecule type" value="Genomic_DNA"/>
</dbReference>
<dbReference type="Pfam" id="PF01529">
    <property type="entry name" value="DHHC"/>
    <property type="match status" value="1"/>
</dbReference>
<dbReference type="GO" id="GO:0005794">
    <property type="term" value="C:Golgi apparatus"/>
    <property type="evidence" value="ECO:0007669"/>
    <property type="project" value="TreeGrafter"/>
</dbReference>
<feature type="region of interest" description="Disordered" evidence="12">
    <location>
        <begin position="437"/>
        <end position="487"/>
    </location>
</feature>
<dbReference type="GO" id="GO:0019706">
    <property type="term" value="F:protein-cysteine S-palmitoyltransferase activity"/>
    <property type="evidence" value="ECO:0007669"/>
    <property type="project" value="UniProtKB-EC"/>
</dbReference>
<dbReference type="KEGG" id="psco:LY89DRAFT_701327"/>
<keyword evidence="6" id="KW-0564">Palmitate</keyword>
<dbReference type="PANTHER" id="PTHR22883:SF23">
    <property type="entry name" value="PALMITOYLTRANSFERASE ZDHHC6"/>
    <property type="match status" value="1"/>
</dbReference>
<name>A0A132BBK6_MOLSC</name>
<dbReference type="InParanoid" id="A0A132BBK6"/>
<evidence type="ECO:0000256" key="3">
    <source>
        <dbReference type="ARBA" id="ARBA00022692"/>
    </source>
</evidence>
<keyword evidence="7" id="KW-0449">Lipoprotein</keyword>
<feature type="domain" description="Palmitoyltransferase DHHC" evidence="13">
    <location>
        <begin position="87"/>
        <end position="206"/>
    </location>
</feature>
<keyword evidence="8 11" id="KW-0012">Acyltransferase</keyword>
<accession>A0A132BBK6</accession>
<dbReference type="GO" id="GO:0006612">
    <property type="term" value="P:protein targeting to membrane"/>
    <property type="evidence" value="ECO:0007669"/>
    <property type="project" value="TreeGrafter"/>
</dbReference>
<evidence type="ECO:0000313" key="15">
    <source>
        <dbReference type="Proteomes" id="UP000070700"/>
    </source>
</evidence>
<protein>
    <recommendedName>
        <fullName evidence="11">Palmitoyltransferase</fullName>
        <ecNumber evidence="11">2.3.1.225</ecNumber>
    </recommendedName>
</protein>
<proteinExistence type="inferred from homology"/>
<feature type="region of interest" description="Disordered" evidence="12">
    <location>
        <begin position="243"/>
        <end position="328"/>
    </location>
</feature>
<feature type="region of interest" description="Disordered" evidence="12">
    <location>
        <begin position="30"/>
        <end position="49"/>
    </location>
</feature>
<evidence type="ECO:0000256" key="10">
    <source>
        <dbReference type="ARBA" id="ARBA00048048"/>
    </source>
</evidence>
<feature type="compositionally biased region" description="Polar residues" evidence="12">
    <location>
        <begin position="250"/>
        <end position="267"/>
    </location>
</feature>
<evidence type="ECO:0000256" key="7">
    <source>
        <dbReference type="ARBA" id="ARBA00023288"/>
    </source>
</evidence>
<dbReference type="GeneID" id="28826914"/>